<dbReference type="SUPFAM" id="SSF53098">
    <property type="entry name" value="Ribonuclease H-like"/>
    <property type="match status" value="1"/>
</dbReference>
<evidence type="ECO:0000259" key="1">
    <source>
        <dbReference type="PROSITE" id="PS50879"/>
    </source>
</evidence>
<reference evidence="4" key="1">
    <citation type="journal article" date="2018" name="Nat. Microbiol.">
        <title>Leveraging single-cell genomics to expand the fungal tree of life.</title>
        <authorList>
            <person name="Ahrendt S.R."/>
            <person name="Quandt C.A."/>
            <person name="Ciobanu D."/>
            <person name="Clum A."/>
            <person name="Salamov A."/>
            <person name="Andreopoulos B."/>
            <person name="Cheng J.F."/>
            <person name="Woyke T."/>
            <person name="Pelin A."/>
            <person name="Henrissat B."/>
            <person name="Reynolds N.K."/>
            <person name="Benny G.L."/>
            <person name="Smith M.E."/>
            <person name="James T.Y."/>
            <person name="Grigoriev I.V."/>
        </authorList>
    </citation>
    <scope>NUCLEOTIDE SEQUENCE [LARGE SCALE GENOMIC DNA]</scope>
    <source>
        <strain evidence="4">CSF55</strain>
    </source>
</reference>
<evidence type="ECO:0000313" key="3">
    <source>
        <dbReference type="EMBL" id="RKP18756.1"/>
    </source>
</evidence>
<proteinExistence type="predicted"/>
<dbReference type="InterPro" id="IPR036397">
    <property type="entry name" value="RNaseH_sf"/>
</dbReference>
<protein>
    <recommendedName>
        <fullName evidence="1">RNase H type-1 domain-containing protein</fullName>
    </recommendedName>
</protein>
<dbReference type="EMBL" id="ML005543">
    <property type="protein sequence ID" value="RKP18157.1"/>
    <property type="molecule type" value="Genomic_DNA"/>
</dbReference>
<dbReference type="EMBL" id="ML005375">
    <property type="protein sequence ID" value="RKP18756.1"/>
    <property type="molecule type" value="Genomic_DNA"/>
</dbReference>
<dbReference type="InterPro" id="IPR012337">
    <property type="entry name" value="RNaseH-like_sf"/>
</dbReference>
<gene>
    <name evidence="3" type="ORF">ROZALSC1DRAFT_22911</name>
    <name evidence="2" type="ORF">ROZALSC1DRAFT_23498</name>
</gene>
<evidence type="ECO:0000313" key="4">
    <source>
        <dbReference type="Proteomes" id="UP000281549"/>
    </source>
</evidence>
<evidence type="ECO:0000313" key="2">
    <source>
        <dbReference type="EMBL" id="RKP18157.1"/>
    </source>
</evidence>
<dbReference type="AlphaFoldDB" id="A0A4P9YGV9"/>
<dbReference type="InterPro" id="IPR002156">
    <property type="entry name" value="RNaseH_domain"/>
</dbReference>
<dbReference type="GO" id="GO:0003676">
    <property type="term" value="F:nucleic acid binding"/>
    <property type="evidence" value="ECO:0007669"/>
    <property type="project" value="InterPro"/>
</dbReference>
<dbReference type="GO" id="GO:0004523">
    <property type="term" value="F:RNA-DNA hybrid ribonuclease activity"/>
    <property type="evidence" value="ECO:0007669"/>
    <property type="project" value="InterPro"/>
</dbReference>
<feature type="domain" description="RNase H type-1" evidence="1">
    <location>
        <begin position="1"/>
        <end position="129"/>
    </location>
</feature>
<dbReference type="Pfam" id="PF00075">
    <property type="entry name" value="RNase_H"/>
    <property type="match status" value="1"/>
</dbReference>
<dbReference type="Proteomes" id="UP000281549">
    <property type="component" value="Unassembled WGS sequence"/>
</dbReference>
<dbReference type="Gene3D" id="3.30.420.10">
    <property type="entry name" value="Ribonuclease H-like superfamily/Ribonuclease H"/>
    <property type="match status" value="1"/>
</dbReference>
<reference evidence="3" key="2">
    <citation type="submission" date="2018-08" db="EMBL/GenBank/DDBJ databases">
        <title>Leveraging single-cell genomics to expand the Fungal Tree of Life.</title>
        <authorList>
            <consortium name="DOE Joint Genome Institute"/>
            <person name="Ahrendt S.R."/>
            <person name="Quandt C.A."/>
            <person name="Ciobanu D."/>
            <person name="Clum A."/>
            <person name="Salamov A."/>
            <person name="Andreopoulos B."/>
            <person name="Cheng J.-F."/>
            <person name="Woyke T."/>
            <person name="Pelin A."/>
            <person name="Henrissat B."/>
            <person name="Reynolds N."/>
            <person name="Benny G.L."/>
            <person name="Smith M.E."/>
            <person name="James T.Y."/>
            <person name="Grigoriev I.V."/>
        </authorList>
    </citation>
    <scope>NUCLEOTIDE SEQUENCE</scope>
    <source>
        <strain evidence="3">CSF55</strain>
    </source>
</reference>
<dbReference type="PROSITE" id="PS50879">
    <property type="entry name" value="RNASE_H_1"/>
    <property type="match status" value="1"/>
</dbReference>
<organism evidence="3 4">
    <name type="scientific">Rozella allomycis (strain CSF55)</name>
    <dbReference type="NCBI Taxonomy" id="988480"/>
    <lineage>
        <taxon>Eukaryota</taxon>
        <taxon>Fungi</taxon>
        <taxon>Fungi incertae sedis</taxon>
        <taxon>Cryptomycota</taxon>
        <taxon>Cryptomycota incertae sedis</taxon>
        <taxon>Rozella</taxon>
    </lineage>
</organism>
<accession>A0A4P9YGV9</accession>
<name>A0A4P9YGV9_ROZAC</name>
<sequence length="228" mass="25697">MNNNLGYASIIINKTCQSQMTISGRILGQPSSTRPELFAIISGLTQCPANANIKVFSDSQNALTIMNTIFSKFPYHTLKPTKTPNLDIIDHALYLRSQFAGSILFEHVKGHSGIELNELADQQAKAATLTSIIHYIPSIPTQQNYYLYHNDILITQPPRALIHQVFNTLRKIDLESKYHPDELRFISMHNSVITCTNTDKQSDLSFRLKLLTQRLPVQKGTLTNMPTL</sequence>